<evidence type="ECO:0000313" key="6">
    <source>
        <dbReference type="Proteomes" id="UP000028488"/>
    </source>
</evidence>
<dbReference type="RefSeq" id="WP_128639782.1">
    <property type="nucleotide sequence ID" value="NZ_CP008947.1"/>
</dbReference>
<dbReference type="SUPFAM" id="SSF56801">
    <property type="entry name" value="Acetyl-CoA synthetase-like"/>
    <property type="match status" value="1"/>
</dbReference>
<name>A0A076EJQ1_RHOOP</name>
<dbReference type="eggNOG" id="COG0318">
    <property type="taxonomic scope" value="Bacteria"/>
</dbReference>
<dbReference type="Proteomes" id="UP000028488">
    <property type="component" value="Chromosome"/>
</dbReference>
<dbReference type="GO" id="GO:0016878">
    <property type="term" value="F:acid-thiol ligase activity"/>
    <property type="evidence" value="ECO:0007669"/>
    <property type="project" value="UniProtKB-ARBA"/>
</dbReference>
<dbReference type="PROSITE" id="PS00455">
    <property type="entry name" value="AMP_BINDING"/>
    <property type="match status" value="1"/>
</dbReference>
<dbReference type="InterPro" id="IPR042099">
    <property type="entry name" value="ANL_N_sf"/>
</dbReference>
<dbReference type="CDD" id="cd17631">
    <property type="entry name" value="FACL_FadD13-like"/>
    <property type="match status" value="1"/>
</dbReference>
<dbReference type="Gene3D" id="3.30.300.30">
    <property type="match status" value="1"/>
</dbReference>
<dbReference type="NCBIfam" id="NF004837">
    <property type="entry name" value="PRK06187.1"/>
    <property type="match status" value="1"/>
</dbReference>
<gene>
    <name evidence="5" type="ORF">EP51_15575</name>
</gene>
<dbReference type="Pfam" id="PF13193">
    <property type="entry name" value="AMP-binding_C"/>
    <property type="match status" value="1"/>
</dbReference>
<dbReference type="InterPro" id="IPR045851">
    <property type="entry name" value="AMP-bd_C_sf"/>
</dbReference>
<feature type="domain" description="AMP-binding enzyme C-terminal" evidence="4">
    <location>
        <begin position="418"/>
        <end position="493"/>
    </location>
</feature>
<evidence type="ECO:0000256" key="2">
    <source>
        <dbReference type="ARBA" id="ARBA00022598"/>
    </source>
</evidence>
<comment type="similarity">
    <text evidence="1">Belongs to the ATP-dependent AMP-binding enzyme family.</text>
</comment>
<dbReference type="EMBL" id="CP008947">
    <property type="protein sequence ID" value="AII05936.1"/>
    <property type="molecule type" value="Genomic_DNA"/>
</dbReference>
<evidence type="ECO:0000259" key="3">
    <source>
        <dbReference type="Pfam" id="PF00501"/>
    </source>
</evidence>
<dbReference type="InterPro" id="IPR025110">
    <property type="entry name" value="AMP-bd_C"/>
</dbReference>
<evidence type="ECO:0000256" key="1">
    <source>
        <dbReference type="ARBA" id="ARBA00006432"/>
    </source>
</evidence>
<dbReference type="InterPro" id="IPR000873">
    <property type="entry name" value="AMP-dep_synth/lig_dom"/>
</dbReference>
<feature type="domain" description="AMP-dependent synthetase/ligase" evidence="3">
    <location>
        <begin position="10"/>
        <end position="368"/>
    </location>
</feature>
<sequence length="512" mass="55319">MDNEGIGSWLERRIAMTPKNEALVFDGRAVTYEEMALRTRRLAHGLRALGVEKGDCVGFFGFNDPAALEVMFAAGLLGATYLPLNARLTAEEARYVLGDSRCTTVIFGDQQADVAQELAQSDTPVTTWIGLGDSWSSHTYEGVRAGQPDTRIDERVGLDDLSVLMYSSGTTGAPKGVMLSHGNMLWNALNQLLAQDMTSKERTLSVAPLFHIGGIGGAVTPTLLNGGTVVLLRKFDAGVVLDTIEKERITTFFAVPTMIQELWHHPRFADADLSSLRAICVAGAPLPEALISPWQDRDVAITQAYGLTETAPSVTMLSSADVRTKIGSAGKRTFFTDVDVVRPDGSSAEPNEIGEIVAKGPNVMLGYLNQPEATARTVVDGWLHTGDAGYFDDEGFLFICDRYKDMYISGGENVYPAEVEAALLKLDGIREAAVIGVPHEKWGETGMAFVVADDGTALDAETVRARLREKLAGFKIPTFIQIAEALPRTATGKIRKPDLRTSAREYLLTAGG</sequence>
<keyword evidence="2" id="KW-0436">Ligase</keyword>
<dbReference type="Gene3D" id="3.40.50.12780">
    <property type="entry name" value="N-terminal domain of ligase-like"/>
    <property type="match status" value="1"/>
</dbReference>
<accession>A0A076EJQ1</accession>
<dbReference type="AlphaFoldDB" id="A0A076EJQ1"/>
<reference evidence="5 6" key="1">
    <citation type="submission" date="2014-07" db="EMBL/GenBank/DDBJ databases">
        <title>Genome Sequence of Rhodococcus opacus Strain R7, a Biodegrader of Mono- and Polycyclic Aromatic Hydrocarbons.</title>
        <authorList>
            <person name="Di Gennaro P."/>
            <person name="Zampolli J."/>
            <person name="Presti I."/>
            <person name="Cappelletti M."/>
            <person name="D'Ursi P."/>
            <person name="Orro A."/>
            <person name="Mezzelani A."/>
            <person name="Milanesi L."/>
        </authorList>
    </citation>
    <scope>NUCLEOTIDE SEQUENCE [LARGE SCALE GENOMIC DNA]</scope>
    <source>
        <strain evidence="5 6">R7</strain>
    </source>
</reference>
<dbReference type="Pfam" id="PF00501">
    <property type="entry name" value="AMP-binding"/>
    <property type="match status" value="1"/>
</dbReference>
<dbReference type="PANTHER" id="PTHR43767">
    <property type="entry name" value="LONG-CHAIN-FATTY-ACID--COA LIGASE"/>
    <property type="match status" value="1"/>
</dbReference>
<dbReference type="FunFam" id="3.30.300.30:FF:000008">
    <property type="entry name" value="2,3-dihydroxybenzoate-AMP ligase"/>
    <property type="match status" value="1"/>
</dbReference>
<organism evidence="5 6">
    <name type="scientific">Rhodococcus opacus</name>
    <name type="common">Nocardia opaca</name>
    <dbReference type="NCBI Taxonomy" id="37919"/>
    <lineage>
        <taxon>Bacteria</taxon>
        <taxon>Bacillati</taxon>
        <taxon>Actinomycetota</taxon>
        <taxon>Actinomycetes</taxon>
        <taxon>Mycobacteriales</taxon>
        <taxon>Nocardiaceae</taxon>
        <taxon>Rhodococcus</taxon>
    </lineage>
</organism>
<dbReference type="InterPro" id="IPR020845">
    <property type="entry name" value="AMP-binding_CS"/>
</dbReference>
<evidence type="ECO:0000259" key="4">
    <source>
        <dbReference type="Pfam" id="PF13193"/>
    </source>
</evidence>
<dbReference type="PANTHER" id="PTHR43767:SF1">
    <property type="entry name" value="NONRIBOSOMAL PEPTIDE SYNTHASE PES1 (EUROFUNG)-RELATED"/>
    <property type="match status" value="1"/>
</dbReference>
<proteinExistence type="inferred from homology"/>
<evidence type="ECO:0000313" key="5">
    <source>
        <dbReference type="EMBL" id="AII05936.1"/>
    </source>
</evidence>
<dbReference type="InterPro" id="IPR050237">
    <property type="entry name" value="ATP-dep_AMP-bd_enzyme"/>
</dbReference>
<protein>
    <submittedName>
        <fullName evidence="5">AMP-dependent synthetase</fullName>
    </submittedName>
</protein>